<reference evidence="5" key="1">
    <citation type="submission" date="2014-11" db="EMBL/GenBank/DDBJ databases">
        <authorList>
            <person name="Hornung B.V."/>
        </authorList>
    </citation>
    <scope>NUCLEOTIDE SEQUENCE</scope>
    <source>
        <strain evidence="5">INE</strain>
    </source>
</reference>
<gene>
    <name evidence="4" type="ORF">DEACI_2545</name>
    <name evidence="5" type="ORF">DEACI_2757</name>
</gene>
<dbReference type="InterPro" id="IPR052188">
    <property type="entry name" value="Ni-pincer_cofactor_biosynth"/>
</dbReference>
<feature type="domain" description="NAD/GMP synthase" evidence="3">
    <location>
        <begin position="27"/>
        <end position="100"/>
    </location>
</feature>
<dbReference type="RefSeq" id="WP_240985341.1">
    <property type="nucleotide sequence ID" value="NZ_CDGJ01000078.1"/>
</dbReference>
<dbReference type="KEGG" id="aacx:DEACI_2545"/>
<dbReference type="Proteomes" id="UP000836597">
    <property type="component" value="Chromosome"/>
</dbReference>
<dbReference type="InterPro" id="IPR022310">
    <property type="entry name" value="NAD/GMP_synthase"/>
</dbReference>
<evidence type="ECO:0000313" key="5">
    <source>
        <dbReference type="EMBL" id="CEJ08281.1"/>
    </source>
</evidence>
<evidence type="ECO:0000259" key="3">
    <source>
        <dbReference type="Pfam" id="PF02540"/>
    </source>
</evidence>
<dbReference type="InterPro" id="IPR005232">
    <property type="entry name" value="LarE"/>
</dbReference>
<evidence type="ECO:0000256" key="2">
    <source>
        <dbReference type="SAM" id="MobiDB-lite"/>
    </source>
</evidence>
<sequence>MANKNNSENQNDPENAGSEGKEERLRQYLAGLGRVLIAYSGGVDSTYLMAVAKEVLADGARAVLVTGAMQAERERSEALNLAKRLGFPLNVLEIDVLSSAEFAANPPERCYHCKKEIFGRILAFARQLSLPSVLDGTNFSDQSDFRPGRRALSELGVLSPLLEVDLTKGEIRELSRRRGLPTWNKPAMACLATRVPYGVPLEDHVLRTVERAEEVLLKHGFEECRVRVHGDLARIEIPPSRFEGFLAEYRSLAALLQDLGFRFVTLDLMGLRSGSLNPPGGVA</sequence>
<dbReference type="GO" id="GO:0016783">
    <property type="term" value="F:sulfurtransferase activity"/>
    <property type="evidence" value="ECO:0007669"/>
    <property type="project" value="InterPro"/>
</dbReference>
<keyword evidence="6" id="KW-1185">Reference proteome</keyword>
<dbReference type="NCBIfam" id="TIGR00268">
    <property type="entry name" value="ATP-dependent sacrificial sulfur transferase LarE"/>
    <property type="match status" value="1"/>
</dbReference>
<dbReference type="PIRSF" id="PIRSF006661">
    <property type="entry name" value="PP-lp_UCP006661"/>
    <property type="match status" value="1"/>
</dbReference>
<accession>A0A8S0Y3A7</accession>
<dbReference type="Proteomes" id="UP001071230">
    <property type="component" value="Unassembled WGS sequence"/>
</dbReference>
<dbReference type="GO" id="GO:0006163">
    <property type="term" value="P:purine nucleotide metabolic process"/>
    <property type="evidence" value="ECO:0007669"/>
    <property type="project" value="UniProtKB-ARBA"/>
</dbReference>
<dbReference type="PANTHER" id="PTHR43169">
    <property type="entry name" value="EXSB FAMILY PROTEIN"/>
    <property type="match status" value="1"/>
</dbReference>
<feature type="active site" description="Nucleophile and sulfur donor" evidence="1">
    <location>
        <position position="190"/>
    </location>
</feature>
<reference evidence="4" key="2">
    <citation type="submission" date="2020-01" db="EMBL/GenBank/DDBJ databases">
        <authorList>
            <person name="Hornung B."/>
        </authorList>
    </citation>
    <scope>NUCLEOTIDE SEQUENCE</scope>
    <source>
        <strain evidence="4">PacBioINE</strain>
    </source>
</reference>
<name>A0A8S0Y3A7_9FIRM</name>
<proteinExistence type="predicted"/>
<evidence type="ECO:0000313" key="6">
    <source>
        <dbReference type="Proteomes" id="UP001071230"/>
    </source>
</evidence>
<dbReference type="Pfam" id="PF02540">
    <property type="entry name" value="NAD_synthase"/>
    <property type="match status" value="1"/>
</dbReference>
<dbReference type="CDD" id="cd01990">
    <property type="entry name" value="LarE-like"/>
    <property type="match status" value="1"/>
</dbReference>
<protein>
    <submittedName>
        <fullName evidence="4">NAD synthase</fullName>
    </submittedName>
    <submittedName>
        <fullName evidence="5">TIGR00268 protein</fullName>
    </submittedName>
</protein>
<dbReference type="Gene3D" id="3.40.50.620">
    <property type="entry name" value="HUPs"/>
    <property type="match status" value="1"/>
</dbReference>
<dbReference type="AlphaFoldDB" id="A0A8S0Y3A7"/>
<dbReference type="PANTHER" id="PTHR43169:SF2">
    <property type="entry name" value="NAD_GMP SYNTHASE DOMAIN-CONTAINING PROTEIN"/>
    <property type="match status" value="1"/>
</dbReference>
<dbReference type="EMBL" id="CDGJ01000078">
    <property type="protein sequence ID" value="CEJ08281.1"/>
    <property type="molecule type" value="Genomic_DNA"/>
</dbReference>
<feature type="region of interest" description="Disordered" evidence="2">
    <location>
        <begin position="1"/>
        <end position="22"/>
    </location>
</feature>
<dbReference type="InterPro" id="IPR014729">
    <property type="entry name" value="Rossmann-like_a/b/a_fold"/>
</dbReference>
<evidence type="ECO:0000313" key="4">
    <source>
        <dbReference type="EMBL" id="CAA7601875.1"/>
    </source>
</evidence>
<dbReference type="SUPFAM" id="SSF52402">
    <property type="entry name" value="Adenine nucleotide alpha hydrolases-like"/>
    <property type="match status" value="1"/>
</dbReference>
<organism evidence="4">
    <name type="scientific">Acididesulfobacillus acetoxydans</name>
    <dbReference type="NCBI Taxonomy" id="1561005"/>
    <lineage>
        <taxon>Bacteria</taxon>
        <taxon>Bacillati</taxon>
        <taxon>Bacillota</taxon>
        <taxon>Clostridia</taxon>
        <taxon>Eubacteriales</taxon>
        <taxon>Peptococcaceae</taxon>
        <taxon>Acididesulfobacillus</taxon>
    </lineage>
</organism>
<feature type="compositionally biased region" description="Polar residues" evidence="2">
    <location>
        <begin position="1"/>
        <end position="13"/>
    </location>
</feature>
<dbReference type="EMBL" id="LR746496">
    <property type="protein sequence ID" value="CAA7601875.1"/>
    <property type="molecule type" value="Genomic_DNA"/>
</dbReference>
<evidence type="ECO:0000256" key="1">
    <source>
        <dbReference type="PIRSR" id="PIRSR006661-1"/>
    </source>
</evidence>